<keyword evidence="13" id="KW-1185">Reference proteome</keyword>
<name>A0A2K4ZCN5_9FIRM</name>
<keyword evidence="10" id="KW-0443">Lipid metabolism</keyword>
<feature type="binding site" evidence="9">
    <location>
        <position position="192"/>
    </location>
    <ligand>
        <name>NADP(+)</name>
        <dbReference type="ChEBI" id="CHEBI:58349"/>
    </ligand>
</feature>
<evidence type="ECO:0000313" key="13">
    <source>
        <dbReference type="Proteomes" id="UP000236311"/>
    </source>
</evidence>
<feature type="binding site" evidence="9">
    <location>
        <begin position="159"/>
        <end position="163"/>
    </location>
    <ligand>
        <name>NADP(+)</name>
        <dbReference type="ChEBI" id="CHEBI:58349"/>
    </ligand>
</feature>
<dbReference type="CDD" id="cd05333">
    <property type="entry name" value="BKR_SDR_c"/>
    <property type="match status" value="1"/>
</dbReference>
<protein>
    <recommendedName>
        <fullName evidence="3 10">3-oxoacyl-[acyl-carrier-protein] reductase</fullName>
        <ecNumber evidence="3 10">1.1.1.100</ecNumber>
    </recommendedName>
</protein>
<dbReference type="InterPro" id="IPR050259">
    <property type="entry name" value="SDR"/>
</dbReference>
<proteinExistence type="inferred from homology"/>
<dbReference type="FunFam" id="3.40.50.720:FF:000115">
    <property type="entry name" value="3-oxoacyl-[acyl-carrier-protein] reductase FabG"/>
    <property type="match status" value="1"/>
</dbReference>
<keyword evidence="4 9" id="KW-0521">NADP</keyword>
<dbReference type="EC" id="1.1.1.100" evidence="3 10"/>
<organism evidence="12 13">
    <name type="scientific">Acetatifactor muris</name>
    <dbReference type="NCBI Taxonomy" id="879566"/>
    <lineage>
        <taxon>Bacteria</taxon>
        <taxon>Bacillati</taxon>
        <taxon>Bacillota</taxon>
        <taxon>Clostridia</taxon>
        <taxon>Lachnospirales</taxon>
        <taxon>Lachnospiraceae</taxon>
        <taxon>Acetatifactor</taxon>
    </lineage>
</organism>
<evidence type="ECO:0000259" key="11">
    <source>
        <dbReference type="SMART" id="SM00822"/>
    </source>
</evidence>
<dbReference type="OrthoDB" id="9803333at2"/>
<feature type="domain" description="Ketoreductase" evidence="11">
    <location>
        <begin position="10"/>
        <end position="190"/>
    </location>
</feature>
<comment type="subunit">
    <text evidence="10">Homotetramer.</text>
</comment>
<dbReference type="AlphaFoldDB" id="A0A2K4ZCN5"/>
<dbReference type="GO" id="GO:0004316">
    <property type="term" value="F:3-oxoacyl-[acyl-carrier-protein] reductase (NADPH) activity"/>
    <property type="evidence" value="ECO:0007669"/>
    <property type="project" value="UniProtKB-UniRule"/>
</dbReference>
<dbReference type="SMART" id="SM00822">
    <property type="entry name" value="PKS_KR"/>
    <property type="match status" value="1"/>
</dbReference>
<gene>
    <name evidence="12" type="primary">fabG_2</name>
    <name evidence="12" type="ORF">AMURIS_00925</name>
</gene>
<dbReference type="Proteomes" id="UP000236311">
    <property type="component" value="Unassembled WGS sequence"/>
</dbReference>
<evidence type="ECO:0000256" key="7">
    <source>
        <dbReference type="ARBA" id="ARBA00048508"/>
    </source>
</evidence>
<keyword evidence="10" id="KW-0444">Lipid biosynthesis</keyword>
<evidence type="ECO:0000256" key="2">
    <source>
        <dbReference type="ARBA" id="ARBA00006484"/>
    </source>
</evidence>
<accession>A0A2K4ZCN5</accession>
<feature type="active site" description="Proton acceptor" evidence="8">
    <location>
        <position position="159"/>
    </location>
</feature>
<feature type="binding site" evidence="9">
    <location>
        <begin position="16"/>
        <end position="19"/>
    </location>
    <ligand>
        <name>NADP(+)</name>
        <dbReference type="ChEBI" id="CHEBI:58349"/>
    </ligand>
</feature>
<reference evidence="12 13" key="1">
    <citation type="submission" date="2018-01" db="EMBL/GenBank/DDBJ databases">
        <authorList>
            <person name="Gaut B.S."/>
            <person name="Morton B.R."/>
            <person name="Clegg M.T."/>
            <person name="Duvall M.R."/>
        </authorList>
    </citation>
    <scope>NUCLEOTIDE SEQUENCE [LARGE SCALE GENOMIC DNA]</scope>
    <source>
        <strain evidence="12">GP69</strain>
    </source>
</reference>
<dbReference type="Gene3D" id="3.40.50.720">
    <property type="entry name" value="NAD(P)-binding Rossmann-like Domain"/>
    <property type="match status" value="1"/>
</dbReference>
<comment type="pathway">
    <text evidence="1 10">Lipid metabolism; fatty acid biosynthesis.</text>
</comment>
<dbReference type="InterPro" id="IPR002347">
    <property type="entry name" value="SDR_fam"/>
</dbReference>
<evidence type="ECO:0000313" key="12">
    <source>
        <dbReference type="EMBL" id="SOY28218.1"/>
    </source>
</evidence>
<evidence type="ECO:0000256" key="3">
    <source>
        <dbReference type="ARBA" id="ARBA00012948"/>
    </source>
</evidence>
<dbReference type="PROSITE" id="PS00061">
    <property type="entry name" value="ADH_SHORT"/>
    <property type="match status" value="1"/>
</dbReference>
<keyword evidence="6" id="KW-0753">Steroid metabolism</keyword>
<dbReference type="NCBIfam" id="TIGR01830">
    <property type="entry name" value="3oxo_ACP_reduc"/>
    <property type="match status" value="1"/>
</dbReference>
<dbReference type="Pfam" id="PF13561">
    <property type="entry name" value="adh_short_C2"/>
    <property type="match status" value="1"/>
</dbReference>
<comment type="similarity">
    <text evidence="2 10">Belongs to the short-chain dehydrogenases/reductases (SDR) family.</text>
</comment>
<dbReference type="PRINTS" id="PR00081">
    <property type="entry name" value="GDHRDH"/>
</dbReference>
<dbReference type="UniPathway" id="UPA00094"/>
<dbReference type="SUPFAM" id="SSF51735">
    <property type="entry name" value="NAD(P)-binding Rossmann-fold domains"/>
    <property type="match status" value="1"/>
</dbReference>
<sequence>MEAEKELAGKVALVTGAGRGIGRAIAGFLAEKGAVVLVNYNGSRERALEAVREIEENGGQSEALGCDVSDFQACGSMIEEIIRKYGRVDILVNNAGVTRDNLIVRMTEEEYDRVLNTNLKGAFNTIRHLSRHFLKQRSGKIINISSVSGVTGNAGQANYSASKAGLIGLTKSVARELAGRGICANAVAPGFIDTEMTGAMPEKARDAAIASIPMGRPGSTADVAGLVAFLAGRGADYITGQVFCVDGGMTM</sequence>
<dbReference type="InterPro" id="IPR020904">
    <property type="entry name" value="Sc_DH/Rdtase_CS"/>
</dbReference>
<keyword evidence="5 10" id="KW-0560">Oxidoreductase</keyword>
<dbReference type="InterPro" id="IPR057326">
    <property type="entry name" value="KR_dom"/>
</dbReference>
<dbReference type="GO" id="GO:0051287">
    <property type="term" value="F:NAD binding"/>
    <property type="evidence" value="ECO:0007669"/>
    <property type="project" value="UniProtKB-UniRule"/>
</dbReference>
<evidence type="ECO:0000256" key="9">
    <source>
        <dbReference type="PIRSR" id="PIRSR611284-2"/>
    </source>
</evidence>
<evidence type="ECO:0000256" key="10">
    <source>
        <dbReference type="RuleBase" id="RU366074"/>
    </source>
</evidence>
<dbReference type="InterPro" id="IPR011284">
    <property type="entry name" value="3oxo_ACP_reduc"/>
</dbReference>
<comment type="catalytic activity">
    <reaction evidence="7 10">
        <text>a (3R)-hydroxyacyl-[ACP] + NADP(+) = a 3-oxoacyl-[ACP] + NADPH + H(+)</text>
        <dbReference type="Rhea" id="RHEA:17397"/>
        <dbReference type="Rhea" id="RHEA-COMP:9916"/>
        <dbReference type="Rhea" id="RHEA-COMP:9945"/>
        <dbReference type="ChEBI" id="CHEBI:15378"/>
        <dbReference type="ChEBI" id="CHEBI:57783"/>
        <dbReference type="ChEBI" id="CHEBI:58349"/>
        <dbReference type="ChEBI" id="CHEBI:78776"/>
        <dbReference type="ChEBI" id="CHEBI:78827"/>
        <dbReference type="EC" id="1.1.1.100"/>
    </reaction>
</comment>
<evidence type="ECO:0000256" key="5">
    <source>
        <dbReference type="ARBA" id="ARBA00023002"/>
    </source>
</evidence>
<keyword evidence="10" id="KW-0275">Fatty acid biosynthesis</keyword>
<dbReference type="NCBIfam" id="NF005559">
    <property type="entry name" value="PRK07231.1"/>
    <property type="match status" value="1"/>
</dbReference>
<dbReference type="RefSeq" id="WP_103238478.1">
    <property type="nucleotide sequence ID" value="NZ_JANJZD010000004.1"/>
</dbReference>
<evidence type="ECO:0000256" key="8">
    <source>
        <dbReference type="PIRSR" id="PIRSR611284-1"/>
    </source>
</evidence>
<dbReference type="NCBIfam" id="NF009466">
    <property type="entry name" value="PRK12826.1-2"/>
    <property type="match status" value="1"/>
</dbReference>
<feature type="binding site" evidence="9">
    <location>
        <position position="94"/>
    </location>
    <ligand>
        <name>NADP(+)</name>
        <dbReference type="ChEBI" id="CHEBI:58349"/>
    </ligand>
</feature>
<evidence type="ECO:0000256" key="6">
    <source>
        <dbReference type="ARBA" id="ARBA00023221"/>
    </source>
</evidence>
<dbReference type="PRINTS" id="PR00080">
    <property type="entry name" value="SDRFAMILY"/>
</dbReference>
<keyword evidence="10" id="KW-0276">Fatty acid metabolism</keyword>
<dbReference type="GO" id="GO:0008202">
    <property type="term" value="P:steroid metabolic process"/>
    <property type="evidence" value="ECO:0007669"/>
    <property type="project" value="UniProtKB-KW"/>
</dbReference>
<evidence type="ECO:0000256" key="4">
    <source>
        <dbReference type="ARBA" id="ARBA00022857"/>
    </source>
</evidence>
<comment type="function">
    <text evidence="10">Catalyzes the NADPH-dependent reduction of beta-ketoacyl-ACP substrates to beta-hydroxyacyl-ACP products, the first reductive step in the elongation cycle of fatty acid biosynthesis.</text>
</comment>
<dbReference type="PANTHER" id="PTHR42879">
    <property type="entry name" value="3-OXOACYL-(ACYL-CARRIER-PROTEIN) REDUCTASE"/>
    <property type="match status" value="1"/>
</dbReference>
<evidence type="ECO:0000256" key="1">
    <source>
        <dbReference type="ARBA" id="ARBA00005194"/>
    </source>
</evidence>
<dbReference type="PANTHER" id="PTHR42879:SF2">
    <property type="entry name" value="3-OXOACYL-[ACYL-CARRIER-PROTEIN] REDUCTASE FABG"/>
    <property type="match status" value="1"/>
</dbReference>
<dbReference type="EMBL" id="OFSM01000004">
    <property type="protein sequence ID" value="SOY28218.1"/>
    <property type="molecule type" value="Genomic_DNA"/>
</dbReference>
<dbReference type="GO" id="GO:0006633">
    <property type="term" value="P:fatty acid biosynthetic process"/>
    <property type="evidence" value="ECO:0007669"/>
    <property type="project" value="UniProtKB-UniPathway"/>
</dbReference>
<dbReference type="InterPro" id="IPR036291">
    <property type="entry name" value="NAD(P)-bd_dom_sf"/>
</dbReference>